<keyword evidence="2" id="KW-1185">Reference proteome</keyword>
<dbReference type="Proteomes" id="UP000015106">
    <property type="component" value="Unassembled WGS sequence"/>
</dbReference>
<proteinExistence type="predicted"/>
<reference evidence="1" key="2">
    <citation type="submission" date="2022-06" db="UniProtKB">
        <authorList>
            <consortium name="EnsemblPlants"/>
        </authorList>
    </citation>
    <scope>IDENTIFICATION</scope>
</reference>
<sequence length="143" mass="15125">MCESGRFLGVVRKRGSGGVSPLPPSRRKLPRIDDAAPFSRRAAGIACVVTVVVHGDHVSAELADEGARLDQVQCPDAPVCLPRPEHLQPVLHPSLRHPVRAARWAPALGAALVHHRPSPDQRAVGIVRRAASAVLPHAGAAAR</sequence>
<dbReference type="AlphaFoldDB" id="A0A8R7VHK7"/>
<evidence type="ECO:0000313" key="2">
    <source>
        <dbReference type="Proteomes" id="UP000015106"/>
    </source>
</evidence>
<reference evidence="2" key="1">
    <citation type="journal article" date="2013" name="Nature">
        <title>Draft genome of the wheat A-genome progenitor Triticum urartu.</title>
        <authorList>
            <person name="Ling H.Q."/>
            <person name="Zhao S."/>
            <person name="Liu D."/>
            <person name="Wang J."/>
            <person name="Sun H."/>
            <person name="Zhang C."/>
            <person name="Fan H."/>
            <person name="Li D."/>
            <person name="Dong L."/>
            <person name="Tao Y."/>
            <person name="Gao C."/>
            <person name="Wu H."/>
            <person name="Li Y."/>
            <person name="Cui Y."/>
            <person name="Guo X."/>
            <person name="Zheng S."/>
            <person name="Wang B."/>
            <person name="Yu K."/>
            <person name="Liang Q."/>
            <person name="Yang W."/>
            <person name="Lou X."/>
            <person name="Chen J."/>
            <person name="Feng M."/>
            <person name="Jian J."/>
            <person name="Zhang X."/>
            <person name="Luo G."/>
            <person name="Jiang Y."/>
            <person name="Liu J."/>
            <person name="Wang Z."/>
            <person name="Sha Y."/>
            <person name="Zhang B."/>
            <person name="Wu H."/>
            <person name="Tang D."/>
            <person name="Shen Q."/>
            <person name="Xue P."/>
            <person name="Zou S."/>
            <person name="Wang X."/>
            <person name="Liu X."/>
            <person name="Wang F."/>
            <person name="Yang Y."/>
            <person name="An X."/>
            <person name="Dong Z."/>
            <person name="Zhang K."/>
            <person name="Zhang X."/>
            <person name="Luo M.C."/>
            <person name="Dvorak J."/>
            <person name="Tong Y."/>
            <person name="Wang J."/>
            <person name="Yang H."/>
            <person name="Li Z."/>
            <person name="Wang D."/>
            <person name="Zhang A."/>
            <person name="Wang J."/>
        </authorList>
    </citation>
    <scope>NUCLEOTIDE SEQUENCE</scope>
    <source>
        <strain evidence="2">cv. G1812</strain>
    </source>
</reference>
<dbReference type="Gramene" id="TuG1812S0002868900.01.T01">
    <property type="protein sequence ID" value="TuG1812S0002868900.01.T01.s_cds5828"/>
    <property type="gene ID" value="TuG1812S0002868900.01"/>
</dbReference>
<accession>A0A8R7VHK7</accession>
<dbReference type="EnsemblPlants" id="TuG1812S0002868900.01.T01">
    <property type="protein sequence ID" value="TuG1812S0002868900.01.T01.s_cds5828"/>
    <property type="gene ID" value="TuG1812S0002868900.01"/>
</dbReference>
<name>A0A8R7VHK7_TRIUA</name>
<organism evidence="1 2">
    <name type="scientific">Triticum urartu</name>
    <name type="common">Red wild einkorn</name>
    <name type="synonym">Crithodium urartu</name>
    <dbReference type="NCBI Taxonomy" id="4572"/>
    <lineage>
        <taxon>Eukaryota</taxon>
        <taxon>Viridiplantae</taxon>
        <taxon>Streptophyta</taxon>
        <taxon>Embryophyta</taxon>
        <taxon>Tracheophyta</taxon>
        <taxon>Spermatophyta</taxon>
        <taxon>Magnoliopsida</taxon>
        <taxon>Liliopsida</taxon>
        <taxon>Poales</taxon>
        <taxon>Poaceae</taxon>
        <taxon>BOP clade</taxon>
        <taxon>Pooideae</taxon>
        <taxon>Triticodae</taxon>
        <taxon>Triticeae</taxon>
        <taxon>Triticinae</taxon>
        <taxon>Triticum</taxon>
    </lineage>
</organism>
<evidence type="ECO:0000313" key="1">
    <source>
        <dbReference type="EnsemblPlants" id="TuG1812S0002868900.01.T01.s_cds5828"/>
    </source>
</evidence>
<protein>
    <submittedName>
        <fullName evidence="1">Uncharacterized protein</fullName>
    </submittedName>
</protein>